<feature type="non-terminal residue" evidence="1">
    <location>
        <position position="41"/>
    </location>
</feature>
<evidence type="ECO:0000313" key="1">
    <source>
        <dbReference type="EMBL" id="GAH53974.1"/>
    </source>
</evidence>
<dbReference type="AlphaFoldDB" id="X1HJI9"/>
<proteinExistence type="predicted"/>
<gene>
    <name evidence="1" type="ORF">S03H2_40106</name>
</gene>
<comment type="caution">
    <text evidence="1">The sequence shown here is derived from an EMBL/GenBank/DDBJ whole genome shotgun (WGS) entry which is preliminary data.</text>
</comment>
<name>X1HJI9_9ZZZZ</name>
<reference evidence="1" key="1">
    <citation type="journal article" date="2014" name="Front. Microbiol.">
        <title>High frequency of phylogenetically diverse reductive dehalogenase-homologous genes in deep subseafloor sedimentary metagenomes.</title>
        <authorList>
            <person name="Kawai M."/>
            <person name="Futagami T."/>
            <person name="Toyoda A."/>
            <person name="Takaki Y."/>
            <person name="Nishi S."/>
            <person name="Hori S."/>
            <person name="Arai W."/>
            <person name="Tsubouchi T."/>
            <person name="Morono Y."/>
            <person name="Uchiyama I."/>
            <person name="Ito T."/>
            <person name="Fujiyama A."/>
            <person name="Inagaki F."/>
            <person name="Takami H."/>
        </authorList>
    </citation>
    <scope>NUCLEOTIDE SEQUENCE</scope>
    <source>
        <strain evidence="1">Expedition CK06-06</strain>
    </source>
</reference>
<protein>
    <submittedName>
        <fullName evidence="1">Uncharacterized protein</fullName>
    </submittedName>
</protein>
<accession>X1HJI9</accession>
<sequence>MSEEENFQKVILDALVSLRKDIDGLKIDVTSSEQRVVECVD</sequence>
<organism evidence="1">
    <name type="scientific">marine sediment metagenome</name>
    <dbReference type="NCBI Taxonomy" id="412755"/>
    <lineage>
        <taxon>unclassified sequences</taxon>
        <taxon>metagenomes</taxon>
        <taxon>ecological metagenomes</taxon>
    </lineage>
</organism>
<dbReference type="EMBL" id="BARU01024843">
    <property type="protein sequence ID" value="GAH53974.1"/>
    <property type="molecule type" value="Genomic_DNA"/>
</dbReference>